<dbReference type="Pfam" id="PF13614">
    <property type="entry name" value="AAA_31"/>
    <property type="match status" value="1"/>
</dbReference>
<dbReference type="KEGG" id="arca:HC352_08280"/>
<accession>A0A6H2EN48</accession>
<organism evidence="2 3">
    <name type="scientific">Arcanobacterium buesumense</name>
    <dbReference type="NCBI Taxonomy" id="2722751"/>
    <lineage>
        <taxon>Bacteria</taxon>
        <taxon>Bacillati</taxon>
        <taxon>Actinomycetota</taxon>
        <taxon>Actinomycetes</taxon>
        <taxon>Actinomycetales</taxon>
        <taxon>Actinomycetaceae</taxon>
        <taxon>Arcanobacterium</taxon>
    </lineage>
</organism>
<dbReference type="PIRSF" id="PIRSF009320">
    <property type="entry name" value="Nuc_binding_HP_1000"/>
    <property type="match status" value="1"/>
</dbReference>
<dbReference type="PANTHER" id="PTHR13696">
    <property type="entry name" value="P-LOOP CONTAINING NUCLEOSIDE TRIPHOSPHATE HYDROLASE"/>
    <property type="match status" value="1"/>
</dbReference>
<evidence type="ECO:0000313" key="2">
    <source>
        <dbReference type="EMBL" id="QJC22497.1"/>
    </source>
</evidence>
<dbReference type="InterPro" id="IPR050678">
    <property type="entry name" value="DNA_Partitioning_ATPase"/>
</dbReference>
<keyword evidence="3" id="KW-1185">Reference proteome</keyword>
<evidence type="ECO:0000259" key="1">
    <source>
        <dbReference type="Pfam" id="PF13614"/>
    </source>
</evidence>
<dbReference type="AlphaFoldDB" id="A0A6H2EN48"/>
<proteinExistence type="predicted"/>
<feature type="domain" description="AAA" evidence="1">
    <location>
        <begin position="2"/>
        <end position="180"/>
    </location>
</feature>
<dbReference type="PANTHER" id="PTHR13696:SF52">
    <property type="entry name" value="PARA FAMILY PROTEIN CT_582"/>
    <property type="match status" value="1"/>
</dbReference>
<sequence length="258" mass="27910">MIIAVCNQKGGVGKTTISTNLAHHLSRQGSVLVIDADPQGNSTTSLGVEVTRESFTLNDVMAAIASGNSPSVIHQAITHAQSDWGDVDVLPADRLLASRNDDGSLGRESRLRTALTAVIDDYEHIVIDCPPSLGVLTTNALVAADTALIVTTARETSVDGVAEMVSTIATVRSYYNSRLTLSAIFLNAFRPERIDSDNWRRHLRDYYEPYLLEKFLPEREYINRAASSHSPIPAGVDDRADQALTELASIFTIASNAS</sequence>
<name>A0A6H2EN48_9ACTO</name>
<protein>
    <submittedName>
        <fullName evidence="2">ParA family protein</fullName>
    </submittedName>
</protein>
<gene>
    <name evidence="2" type="ORF">HC352_08280</name>
</gene>
<dbReference type="CDD" id="cd02042">
    <property type="entry name" value="ParAB_family"/>
    <property type="match status" value="1"/>
</dbReference>
<evidence type="ECO:0000313" key="3">
    <source>
        <dbReference type="Proteomes" id="UP000502298"/>
    </source>
</evidence>
<dbReference type="SUPFAM" id="SSF52540">
    <property type="entry name" value="P-loop containing nucleoside triphosphate hydrolases"/>
    <property type="match status" value="1"/>
</dbReference>
<dbReference type="RefSeq" id="WP_168918419.1">
    <property type="nucleotide sequence ID" value="NZ_CP050804.1"/>
</dbReference>
<dbReference type="EMBL" id="CP050804">
    <property type="protein sequence ID" value="QJC22497.1"/>
    <property type="molecule type" value="Genomic_DNA"/>
</dbReference>
<dbReference type="InterPro" id="IPR025669">
    <property type="entry name" value="AAA_dom"/>
</dbReference>
<dbReference type="Proteomes" id="UP000502298">
    <property type="component" value="Chromosome"/>
</dbReference>
<dbReference type="Gene3D" id="3.40.50.300">
    <property type="entry name" value="P-loop containing nucleotide triphosphate hydrolases"/>
    <property type="match status" value="1"/>
</dbReference>
<dbReference type="InterPro" id="IPR027417">
    <property type="entry name" value="P-loop_NTPase"/>
</dbReference>
<reference evidence="2 3" key="1">
    <citation type="submission" date="2020-03" db="EMBL/GenBank/DDBJ databases">
        <title>Complete genome of Arcanobacterium buesumensis sp. nov. strain 2701.</title>
        <authorList>
            <person name="Borowiak M."/>
            <person name="Alssahen M."/>
            <person name="Laemmler C."/>
            <person name="Malorny B."/>
            <person name="Hassan A."/>
            <person name="Prenger-Berninghoff E."/>
            <person name="Ploetz M."/>
            <person name="Abdulmawjood A."/>
        </authorList>
    </citation>
    <scope>NUCLEOTIDE SEQUENCE [LARGE SCALE GENOMIC DNA]</scope>
    <source>
        <strain evidence="2 3">2701</strain>
    </source>
</reference>